<sequence length="93" mass="10304">MKFRIRFSKTRSWEQHSLDTRRRTANPMNLKPKPAGTDDGFKGEGAACGNSVVKVGRAGSPSRLQRRTTRCLARGTSLLAAAVRLLHIAVRTR</sequence>
<evidence type="ECO:0000313" key="3">
    <source>
        <dbReference type="Proteomes" id="UP000324832"/>
    </source>
</evidence>
<proteinExistence type="predicted"/>
<evidence type="ECO:0000256" key="1">
    <source>
        <dbReference type="SAM" id="MobiDB-lite"/>
    </source>
</evidence>
<dbReference type="Proteomes" id="UP000324832">
    <property type="component" value="Unassembled WGS sequence"/>
</dbReference>
<organism evidence="2 3">
    <name type="scientific">Leptidea sinapis</name>
    <dbReference type="NCBI Taxonomy" id="189913"/>
    <lineage>
        <taxon>Eukaryota</taxon>
        <taxon>Metazoa</taxon>
        <taxon>Ecdysozoa</taxon>
        <taxon>Arthropoda</taxon>
        <taxon>Hexapoda</taxon>
        <taxon>Insecta</taxon>
        <taxon>Pterygota</taxon>
        <taxon>Neoptera</taxon>
        <taxon>Endopterygota</taxon>
        <taxon>Lepidoptera</taxon>
        <taxon>Glossata</taxon>
        <taxon>Ditrysia</taxon>
        <taxon>Papilionoidea</taxon>
        <taxon>Pieridae</taxon>
        <taxon>Dismorphiinae</taxon>
        <taxon>Leptidea</taxon>
    </lineage>
</organism>
<dbReference type="EMBL" id="FZQP02001870">
    <property type="protein sequence ID" value="VVC94050.1"/>
    <property type="molecule type" value="Genomic_DNA"/>
</dbReference>
<gene>
    <name evidence="2" type="ORF">LSINAPIS_LOCUS6094</name>
</gene>
<feature type="region of interest" description="Disordered" evidence="1">
    <location>
        <begin position="14"/>
        <end position="43"/>
    </location>
</feature>
<keyword evidence="3" id="KW-1185">Reference proteome</keyword>
<protein>
    <submittedName>
        <fullName evidence="2">Uncharacterized protein</fullName>
    </submittedName>
</protein>
<evidence type="ECO:0000313" key="2">
    <source>
        <dbReference type="EMBL" id="VVC94050.1"/>
    </source>
</evidence>
<accession>A0A5E4QA83</accession>
<name>A0A5E4QA83_9NEOP</name>
<reference evidence="2 3" key="1">
    <citation type="submission" date="2017-07" db="EMBL/GenBank/DDBJ databases">
        <authorList>
            <person name="Talla V."/>
            <person name="Backstrom N."/>
        </authorList>
    </citation>
    <scope>NUCLEOTIDE SEQUENCE [LARGE SCALE GENOMIC DNA]</scope>
</reference>
<dbReference type="AlphaFoldDB" id="A0A5E4QA83"/>